<keyword evidence="3" id="KW-1185">Reference proteome</keyword>
<comment type="caution">
    <text evidence="2">The sequence shown here is derived from an EMBL/GenBank/DDBJ whole genome shotgun (WGS) entry which is preliminary data.</text>
</comment>
<accession>A0A9N7UXF5</accession>
<feature type="region of interest" description="Disordered" evidence="1">
    <location>
        <begin position="1"/>
        <end position="25"/>
    </location>
</feature>
<name>A0A9N7UXF5_PLEPL</name>
<feature type="non-terminal residue" evidence="2">
    <location>
        <position position="86"/>
    </location>
</feature>
<dbReference type="AlphaFoldDB" id="A0A9N7UXF5"/>
<protein>
    <submittedName>
        <fullName evidence="2">Uncharacterized protein</fullName>
    </submittedName>
</protein>
<dbReference type="Proteomes" id="UP001153269">
    <property type="component" value="Unassembled WGS sequence"/>
</dbReference>
<evidence type="ECO:0000313" key="2">
    <source>
        <dbReference type="EMBL" id="CAB1440114.1"/>
    </source>
</evidence>
<gene>
    <name evidence="2" type="ORF">PLEPLA_LOCUS27880</name>
</gene>
<proteinExistence type="predicted"/>
<evidence type="ECO:0000313" key="3">
    <source>
        <dbReference type="Proteomes" id="UP001153269"/>
    </source>
</evidence>
<organism evidence="2 3">
    <name type="scientific">Pleuronectes platessa</name>
    <name type="common">European plaice</name>
    <dbReference type="NCBI Taxonomy" id="8262"/>
    <lineage>
        <taxon>Eukaryota</taxon>
        <taxon>Metazoa</taxon>
        <taxon>Chordata</taxon>
        <taxon>Craniata</taxon>
        <taxon>Vertebrata</taxon>
        <taxon>Euteleostomi</taxon>
        <taxon>Actinopterygii</taxon>
        <taxon>Neopterygii</taxon>
        <taxon>Teleostei</taxon>
        <taxon>Neoteleostei</taxon>
        <taxon>Acanthomorphata</taxon>
        <taxon>Carangaria</taxon>
        <taxon>Pleuronectiformes</taxon>
        <taxon>Pleuronectoidei</taxon>
        <taxon>Pleuronectidae</taxon>
        <taxon>Pleuronectes</taxon>
    </lineage>
</organism>
<sequence>LGRRKRREGGRGEGGRGGCPGATCSTGSCPWRTGNWSSVSTGSNEQPLWRERTSWRADGNRQEAGVSQAQEKLCWQPQELGAVSAG</sequence>
<feature type="non-terminal residue" evidence="2">
    <location>
        <position position="1"/>
    </location>
</feature>
<evidence type="ECO:0000256" key="1">
    <source>
        <dbReference type="SAM" id="MobiDB-lite"/>
    </source>
</evidence>
<reference evidence="2" key="1">
    <citation type="submission" date="2020-03" db="EMBL/GenBank/DDBJ databases">
        <authorList>
            <person name="Weist P."/>
        </authorList>
    </citation>
    <scope>NUCLEOTIDE SEQUENCE</scope>
</reference>
<dbReference type="EMBL" id="CADEAL010002399">
    <property type="protein sequence ID" value="CAB1440114.1"/>
    <property type="molecule type" value="Genomic_DNA"/>
</dbReference>